<feature type="signal peptide" evidence="7">
    <location>
        <begin position="1"/>
        <end position="25"/>
    </location>
</feature>
<evidence type="ECO:0000313" key="9">
    <source>
        <dbReference type="EMBL" id="NJB68209.1"/>
    </source>
</evidence>
<dbReference type="GO" id="GO:0020037">
    <property type="term" value="F:heme binding"/>
    <property type="evidence" value="ECO:0007669"/>
    <property type="project" value="InterPro"/>
</dbReference>
<feature type="binding site" description="axial binding residue" evidence="6">
    <location>
        <position position="49"/>
    </location>
    <ligand>
        <name>heme c</name>
        <dbReference type="ChEBI" id="CHEBI:61717"/>
        <label>1</label>
    </ligand>
    <ligandPart>
        <name>Fe</name>
        <dbReference type="ChEBI" id="CHEBI:18248"/>
    </ligandPart>
</feature>
<feature type="binding site" description="axial binding residue" evidence="6">
    <location>
        <position position="54"/>
    </location>
    <ligand>
        <name>heme c</name>
        <dbReference type="ChEBI" id="CHEBI:61717"/>
        <label>3</label>
    </ligand>
    <ligandPart>
        <name>Fe</name>
        <dbReference type="ChEBI" id="CHEBI:18248"/>
    </ligandPart>
</feature>
<keyword evidence="5 6" id="KW-0408">Iron</keyword>
<feature type="binding site" description="axial binding residue" evidence="6">
    <location>
        <position position="131"/>
    </location>
    <ligand>
        <name>heme c</name>
        <dbReference type="ChEBI" id="CHEBI:61717"/>
        <label>1</label>
    </ligand>
    <ligandPart>
        <name>Fe</name>
        <dbReference type="ChEBI" id="CHEBI:18248"/>
    </ligandPart>
</feature>
<feature type="binding site" description="axial binding residue" evidence="6">
    <location>
        <position position="59"/>
    </location>
    <ligand>
        <name>heme c</name>
        <dbReference type="ChEBI" id="CHEBI:61717"/>
        <label>1</label>
    </ligand>
    <ligandPart>
        <name>Fe</name>
        <dbReference type="ChEBI" id="CHEBI:18248"/>
    </ligandPart>
</feature>
<gene>
    <name evidence="9" type="ORF">GGQ74_001882</name>
</gene>
<feature type="binding site" description="axial binding residue" evidence="6">
    <location>
        <position position="70"/>
    </location>
    <ligand>
        <name>heme c</name>
        <dbReference type="ChEBI" id="CHEBI:61717"/>
        <label>1</label>
    </ligand>
    <ligandPart>
        <name>Fe</name>
        <dbReference type="ChEBI" id="CHEBI:18248"/>
    </ligandPart>
</feature>
<dbReference type="GO" id="GO:0046872">
    <property type="term" value="F:metal ion binding"/>
    <property type="evidence" value="ECO:0007669"/>
    <property type="project" value="UniProtKB-KW"/>
</dbReference>
<accession>A0A846QU86</accession>
<feature type="binding site" description="axial binding residue" evidence="6">
    <location>
        <position position="58"/>
    </location>
    <ligand>
        <name>heme c</name>
        <dbReference type="ChEBI" id="CHEBI:61717"/>
        <label>1</label>
    </ligand>
    <ligandPart>
        <name>Fe</name>
        <dbReference type="ChEBI" id="CHEBI:18248"/>
    </ligandPart>
</feature>
<comment type="caution">
    <text evidence="9">The sequence shown here is derived from an EMBL/GenBank/DDBJ whole genome shotgun (WGS) entry which is preliminary data.</text>
</comment>
<dbReference type="InterPro" id="IPR036280">
    <property type="entry name" value="Multihaem_cyt_sf"/>
</dbReference>
<dbReference type="Pfam" id="PF02085">
    <property type="entry name" value="Cytochrom_CIII"/>
    <property type="match status" value="1"/>
</dbReference>
<dbReference type="InterPro" id="IPR020942">
    <property type="entry name" value="Cyt_c_III_dom"/>
</dbReference>
<feature type="binding site" description="axial binding residue" evidence="6">
    <location>
        <position position="76"/>
    </location>
    <ligand>
        <name>heme c</name>
        <dbReference type="ChEBI" id="CHEBI:61717"/>
        <label>1</label>
    </ligand>
    <ligandPart>
        <name>Fe</name>
        <dbReference type="ChEBI" id="CHEBI:18248"/>
    </ligandPart>
</feature>
<feature type="binding site" description="axial binding residue" evidence="6">
    <location>
        <position position="57"/>
    </location>
    <ligand>
        <name>heme c</name>
        <dbReference type="ChEBI" id="CHEBI:61717"/>
        <label>1</label>
    </ligand>
    <ligandPart>
        <name>Fe</name>
        <dbReference type="ChEBI" id="CHEBI:18248"/>
    </ligandPart>
</feature>
<comment type="cofactor">
    <cofactor evidence="6">
        <name>heme c</name>
        <dbReference type="ChEBI" id="CHEBI:61717"/>
    </cofactor>
    <text evidence="6">Binds 4 heme c groups covalently per monomer.</text>
</comment>
<keyword evidence="3 6" id="KW-0479">Metal-binding</keyword>
<evidence type="ECO:0000256" key="2">
    <source>
        <dbReference type="ARBA" id="ARBA00022617"/>
    </source>
</evidence>
<feature type="binding site" description="axial binding residue" evidence="6">
    <location>
        <position position="75"/>
    </location>
    <ligand>
        <name>heme c</name>
        <dbReference type="ChEBI" id="CHEBI:61717"/>
        <label>1</label>
    </ligand>
    <ligandPart>
        <name>Fe</name>
        <dbReference type="ChEBI" id="CHEBI:18248"/>
    </ligandPart>
</feature>
<evidence type="ECO:0000256" key="1">
    <source>
        <dbReference type="ARBA" id="ARBA00022448"/>
    </source>
</evidence>
<dbReference type="AlphaFoldDB" id="A0A846QU86"/>
<keyword evidence="7" id="KW-0732">Signal</keyword>
<proteinExistence type="predicted"/>
<feature type="binding site" description="axial binding residue" evidence="6">
    <location>
        <position position="107"/>
    </location>
    <ligand>
        <name>heme c</name>
        <dbReference type="ChEBI" id="CHEBI:61717"/>
        <label>1</label>
    </ligand>
    <ligandPart>
        <name>Fe</name>
        <dbReference type="ChEBI" id="CHEBI:18248"/>
    </ligandPart>
</feature>
<dbReference type="EMBL" id="JAATJA010000002">
    <property type="protein sequence ID" value="NJB68209.1"/>
    <property type="molecule type" value="Genomic_DNA"/>
</dbReference>
<reference evidence="9 10" key="1">
    <citation type="submission" date="2020-03" db="EMBL/GenBank/DDBJ databases">
        <title>Genomic Encyclopedia of Type Strains, Phase IV (KMG-IV): sequencing the most valuable type-strain genomes for metagenomic binning, comparative biology and taxonomic classification.</title>
        <authorList>
            <person name="Goeker M."/>
        </authorList>
    </citation>
    <scope>NUCLEOTIDE SEQUENCE [LARGE SCALE GENOMIC DNA]</scope>
    <source>
        <strain evidence="9 10">DSM 24233</strain>
    </source>
</reference>
<dbReference type="GO" id="GO:0009055">
    <property type="term" value="F:electron transfer activity"/>
    <property type="evidence" value="ECO:0007669"/>
    <property type="project" value="InterPro"/>
</dbReference>
<keyword evidence="1" id="KW-0813">Transport</keyword>
<dbReference type="PRINTS" id="PR00609">
    <property type="entry name" value="CYTOCHROMEC3"/>
</dbReference>
<dbReference type="SUPFAM" id="SSF48695">
    <property type="entry name" value="Multiheme cytochromes"/>
    <property type="match status" value="1"/>
</dbReference>
<sequence length="133" mass="14214">MKKILSLCVVCFAVACFCALPVLNAADAPADGLKMAKTAKAVVFNHGTHKDAKCQDCHHKWDGASAIKKCSDAGCHDNFDKKAKDASSYYQAMHAKKVKAADSCISCHLKAAGSDKDKKKQLTGCKKSACHPE</sequence>
<dbReference type="RefSeq" id="WP_167941295.1">
    <property type="nucleotide sequence ID" value="NZ_JAATJA010000002.1"/>
</dbReference>
<protein>
    <recommendedName>
        <fullName evidence="8">Class III cytochrome C domain-containing protein</fullName>
    </recommendedName>
</protein>
<feature type="binding site" description="axial binding residue" evidence="6">
    <location>
        <position position="46"/>
    </location>
    <ligand>
        <name>heme c</name>
        <dbReference type="ChEBI" id="CHEBI:61717"/>
        <label>1</label>
    </ligand>
    <ligandPart>
        <name>Fe</name>
        <dbReference type="ChEBI" id="CHEBI:18248"/>
    </ligandPart>
</feature>
<keyword evidence="10" id="KW-1185">Reference proteome</keyword>
<dbReference type="Proteomes" id="UP000580856">
    <property type="component" value="Unassembled WGS sequence"/>
</dbReference>
<evidence type="ECO:0000256" key="7">
    <source>
        <dbReference type="SAM" id="SignalP"/>
    </source>
</evidence>
<dbReference type="InterPro" id="IPR002322">
    <property type="entry name" value="Cyt_c_III"/>
</dbReference>
<feature type="domain" description="Class III cytochrome C" evidence="8">
    <location>
        <begin position="24"/>
        <end position="128"/>
    </location>
</feature>
<evidence type="ECO:0000256" key="6">
    <source>
        <dbReference type="PIRSR" id="PIRSR602322-1"/>
    </source>
</evidence>
<dbReference type="Gene3D" id="3.90.10.10">
    <property type="entry name" value="Cytochrome C3"/>
    <property type="match status" value="1"/>
</dbReference>
<keyword evidence="2 6" id="KW-0349">Heme</keyword>
<dbReference type="PROSITE" id="PS51257">
    <property type="entry name" value="PROKAR_LIPOPROTEIN"/>
    <property type="match status" value="1"/>
</dbReference>
<evidence type="ECO:0000256" key="4">
    <source>
        <dbReference type="ARBA" id="ARBA00022982"/>
    </source>
</evidence>
<evidence type="ECO:0000256" key="5">
    <source>
        <dbReference type="ARBA" id="ARBA00023004"/>
    </source>
</evidence>
<evidence type="ECO:0000256" key="3">
    <source>
        <dbReference type="ARBA" id="ARBA00022723"/>
    </source>
</evidence>
<feature type="binding site" description="axial binding residue" evidence="6">
    <location>
        <position position="125"/>
    </location>
    <ligand>
        <name>heme c</name>
        <dbReference type="ChEBI" id="CHEBI:61717"/>
        <label>1</label>
    </ligand>
    <ligandPart>
        <name>Fe</name>
        <dbReference type="ChEBI" id="CHEBI:18248"/>
    </ligandPart>
</feature>
<feature type="binding site" description="axial binding residue" evidence="6">
    <location>
        <position position="104"/>
    </location>
    <ligand>
        <name>heme c</name>
        <dbReference type="ChEBI" id="CHEBI:61717"/>
        <label>1</label>
    </ligand>
    <ligandPart>
        <name>Fe</name>
        <dbReference type="ChEBI" id="CHEBI:18248"/>
    </ligandPart>
</feature>
<evidence type="ECO:0000313" key="10">
    <source>
        <dbReference type="Proteomes" id="UP000580856"/>
    </source>
</evidence>
<feature type="binding site" description="axial binding residue" evidence="6">
    <location>
        <position position="130"/>
    </location>
    <ligand>
        <name>heme c</name>
        <dbReference type="ChEBI" id="CHEBI:61717"/>
        <label>1</label>
    </ligand>
    <ligandPart>
        <name>Fe</name>
        <dbReference type="ChEBI" id="CHEBI:18248"/>
    </ligandPart>
</feature>
<organism evidence="9 10">
    <name type="scientific">Desulfobaculum xiamenense</name>
    <dbReference type="NCBI Taxonomy" id="995050"/>
    <lineage>
        <taxon>Bacteria</taxon>
        <taxon>Pseudomonadati</taxon>
        <taxon>Thermodesulfobacteriota</taxon>
        <taxon>Desulfovibrionia</taxon>
        <taxon>Desulfovibrionales</taxon>
        <taxon>Desulfovibrionaceae</taxon>
        <taxon>Desulfobaculum</taxon>
    </lineage>
</organism>
<feature type="chain" id="PRO_5032859932" description="Class III cytochrome C domain-containing protein" evidence="7">
    <location>
        <begin position="26"/>
        <end position="133"/>
    </location>
</feature>
<name>A0A846QU86_9BACT</name>
<evidence type="ECO:0000259" key="8">
    <source>
        <dbReference type="Pfam" id="PF02085"/>
    </source>
</evidence>
<dbReference type="CDD" id="cd08168">
    <property type="entry name" value="Cytochrom_C3"/>
    <property type="match status" value="1"/>
</dbReference>
<feature type="binding site" description="axial binding residue" evidence="6">
    <location>
        <position position="108"/>
    </location>
    <ligand>
        <name>heme c</name>
        <dbReference type="ChEBI" id="CHEBI:61717"/>
        <label>1</label>
    </ligand>
    <ligandPart>
        <name>Fe</name>
        <dbReference type="ChEBI" id="CHEBI:18248"/>
    </ligandPart>
</feature>
<keyword evidence="4" id="KW-0249">Electron transport</keyword>